<organism evidence="1 2">
    <name type="scientific">Halioxenophilus aromaticivorans</name>
    <dbReference type="NCBI Taxonomy" id="1306992"/>
    <lineage>
        <taxon>Bacteria</taxon>
        <taxon>Pseudomonadati</taxon>
        <taxon>Pseudomonadota</taxon>
        <taxon>Gammaproteobacteria</taxon>
        <taxon>Alteromonadales</taxon>
        <taxon>Alteromonadaceae</taxon>
        <taxon>Halioxenophilus</taxon>
    </lineage>
</organism>
<dbReference type="Proteomes" id="UP001409585">
    <property type="component" value="Unassembled WGS sequence"/>
</dbReference>
<evidence type="ECO:0008006" key="3">
    <source>
        <dbReference type="Google" id="ProtNLM"/>
    </source>
</evidence>
<dbReference type="EMBL" id="BAABLX010000028">
    <property type="protein sequence ID" value="GAA4950346.1"/>
    <property type="molecule type" value="Genomic_DNA"/>
</dbReference>
<comment type="caution">
    <text evidence="1">The sequence shown here is derived from an EMBL/GenBank/DDBJ whole genome shotgun (WGS) entry which is preliminary data.</text>
</comment>
<gene>
    <name evidence="1" type="ORF">GCM10025791_33310</name>
</gene>
<protein>
    <recommendedName>
        <fullName evidence="3">Lipoprotein</fullName>
    </recommendedName>
</protein>
<name>A0AAV3U5P8_9ALTE</name>
<dbReference type="AlphaFoldDB" id="A0AAV3U5P8"/>
<sequence>MKDLIFSTLLLSACGGGYRVTGLAGSDEACVLLQNDQVVKIELNGTCVCVVASNGGRATRSIDGESIAILLGGKK</sequence>
<evidence type="ECO:0000313" key="1">
    <source>
        <dbReference type="EMBL" id="GAA4950346.1"/>
    </source>
</evidence>
<keyword evidence="2" id="KW-1185">Reference proteome</keyword>
<reference evidence="2" key="1">
    <citation type="journal article" date="2019" name="Int. J. Syst. Evol. Microbiol.">
        <title>The Global Catalogue of Microorganisms (GCM) 10K type strain sequencing project: providing services to taxonomists for standard genome sequencing and annotation.</title>
        <authorList>
            <consortium name="The Broad Institute Genomics Platform"/>
            <consortium name="The Broad Institute Genome Sequencing Center for Infectious Disease"/>
            <person name="Wu L."/>
            <person name="Ma J."/>
        </authorList>
    </citation>
    <scope>NUCLEOTIDE SEQUENCE [LARGE SCALE GENOMIC DNA]</scope>
    <source>
        <strain evidence="2">JCM 19134</strain>
    </source>
</reference>
<dbReference type="RefSeq" id="WP_345424912.1">
    <property type="nucleotide sequence ID" value="NZ_AP031496.1"/>
</dbReference>
<accession>A0AAV3U5P8</accession>
<evidence type="ECO:0000313" key="2">
    <source>
        <dbReference type="Proteomes" id="UP001409585"/>
    </source>
</evidence>
<proteinExistence type="predicted"/>